<feature type="transmembrane region" description="Helical" evidence="9">
    <location>
        <begin position="203"/>
        <end position="222"/>
    </location>
</feature>
<sequence>MLELAPSTWMRRRSAIPATVSLTRQFALTGSVIMLIAMIAAGLFTTEIVSKATVENTASSTALLIDSFLEPMIQGLASEELLPADETAELNRLLRADHFKERFPHLEIWKEGGLIVYSTTPNLVGRRFKPPPGLVTALAGDISAEYADLNALEHRVRDIRSKYLEIYVPIREERSGRVVAVAEIHESTAPLEEKLWWLRLKSWLAVVGATALIMVGLFGIVYRGNKLIRLQQRQLHERLVEIEHTSQHNHILKDRAQRASGRVAELTENYLRRIGADLHDGPAQLISLAALTVEHVRRAQTPAKHEEELQLLNSMLSEALRDIRIMSKGLMLPEIEGLPLPEVIKRVTSNHERRTGTKVSIHCGDISHPLTHGIKICVYRFLQEGLNNAFRHAGGNGQAVTCRLDDSVLNMVVQDDGGMGIGGHASADSGLGLFGMRERVESLGGVFRVSHLPSGGTRVEMSVVVAEGSQDV</sequence>
<gene>
    <name evidence="12" type="ORF">FS320_15765</name>
</gene>
<dbReference type="PANTHER" id="PTHR24421:SF10">
    <property type="entry name" value="NITRATE_NITRITE SENSOR PROTEIN NARQ"/>
    <property type="match status" value="1"/>
</dbReference>
<comment type="caution">
    <text evidence="12">The sequence shown here is derived from an EMBL/GenBank/DDBJ whole genome shotgun (WGS) entry which is preliminary data.</text>
</comment>
<evidence type="ECO:0000256" key="2">
    <source>
        <dbReference type="ARBA" id="ARBA00012438"/>
    </source>
</evidence>
<dbReference type="GO" id="GO:0016020">
    <property type="term" value="C:membrane"/>
    <property type="evidence" value="ECO:0007669"/>
    <property type="project" value="InterPro"/>
</dbReference>
<keyword evidence="9" id="KW-1133">Transmembrane helix</keyword>
<dbReference type="SUPFAM" id="SSF55874">
    <property type="entry name" value="ATPase domain of HSP90 chaperone/DNA topoisomerase II/histidine kinase"/>
    <property type="match status" value="1"/>
</dbReference>
<dbReference type="Pfam" id="PF07730">
    <property type="entry name" value="HisKA_3"/>
    <property type="match status" value="1"/>
</dbReference>
<dbReference type="EC" id="2.7.13.3" evidence="2"/>
<dbReference type="PANTHER" id="PTHR24421">
    <property type="entry name" value="NITRATE/NITRITE SENSOR PROTEIN NARX-RELATED"/>
    <property type="match status" value="1"/>
</dbReference>
<proteinExistence type="predicted"/>
<dbReference type="InterPro" id="IPR036890">
    <property type="entry name" value="HATPase_C_sf"/>
</dbReference>
<feature type="domain" description="Histidine kinase/HSP90-like ATPase" evidence="10">
    <location>
        <begin position="378"/>
        <end position="463"/>
    </location>
</feature>
<evidence type="ECO:0000313" key="13">
    <source>
        <dbReference type="Proteomes" id="UP000403266"/>
    </source>
</evidence>
<accession>A0A5N7MRL1</accession>
<evidence type="ECO:0000256" key="1">
    <source>
        <dbReference type="ARBA" id="ARBA00000085"/>
    </source>
</evidence>
<dbReference type="InterPro" id="IPR011712">
    <property type="entry name" value="Sig_transdc_His_kin_sub3_dim/P"/>
</dbReference>
<dbReference type="EMBL" id="VOSK01000055">
    <property type="protein sequence ID" value="MPR26636.1"/>
    <property type="molecule type" value="Genomic_DNA"/>
</dbReference>
<evidence type="ECO:0000256" key="7">
    <source>
        <dbReference type="ARBA" id="ARBA00022840"/>
    </source>
</evidence>
<evidence type="ECO:0000256" key="5">
    <source>
        <dbReference type="ARBA" id="ARBA00022741"/>
    </source>
</evidence>
<name>A0A5N7MRL1_9HYPH</name>
<dbReference type="Gene3D" id="3.30.565.10">
    <property type="entry name" value="Histidine kinase-like ATPase, C-terminal domain"/>
    <property type="match status" value="1"/>
</dbReference>
<dbReference type="GO" id="GO:0005524">
    <property type="term" value="F:ATP binding"/>
    <property type="evidence" value="ECO:0007669"/>
    <property type="project" value="UniProtKB-KW"/>
</dbReference>
<keyword evidence="7" id="KW-0067">ATP-binding</keyword>
<keyword evidence="13" id="KW-1185">Reference proteome</keyword>
<keyword evidence="3" id="KW-0597">Phosphoprotein</keyword>
<comment type="catalytic activity">
    <reaction evidence="1">
        <text>ATP + protein L-histidine = ADP + protein N-phospho-L-histidine.</text>
        <dbReference type="EC" id="2.7.13.3"/>
    </reaction>
</comment>
<dbReference type="CDD" id="cd16917">
    <property type="entry name" value="HATPase_UhpB-NarQ-NarX-like"/>
    <property type="match status" value="1"/>
</dbReference>
<feature type="domain" description="Signal transduction histidine kinase subgroup 3 dimerisation and phosphoacceptor" evidence="11">
    <location>
        <begin position="272"/>
        <end position="330"/>
    </location>
</feature>
<keyword evidence="4" id="KW-0808">Transferase</keyword>
<evidence type="ECO:0000256" key="3">
    <source>
        <dbReference type="ARBA" id="ARBA00022553"/>
    </source>
</evidence>
<keyword evidence="9" id="KW-0472">Membrane</keyword>
<dbReference type="Pfam" id="PF02518">
    <property type="entry name" value="HATPase_c"/>
    <property type="match status" value="1"/>
</dbReference>
<dbReference type="Proteomes" id="UP000403266">
    <property type="component" value="Unassembled WGS sequence"/>
</dbReference>
<reference evidence="12 13" key="1">
    <citation type="journal article" date="2019" name="Syst. Appl. Microbiol.">
        <title>Microvirga tunisiensis sp. nov., a root nodule symbiotic bacterium isolated from Lupinus micranthus and L. luteus grown in Northern Tunisia.</title>
        <authorList>
            <person name="Msaddak A."/>
            <person name="Rejili M."/>
            <person name="Duran D."/>
            <person name="Mars M."/>
            <person name="Palacios J.M."/>
            <person name="Ruiz-Argueso T."/>
            <person name="Rey L."/>
            <person name="Imperial J."/>
        </authorList>
    </citation>
    <scope>NUCLEOTIDE SEQUENCE [LARGE SCALE GENOMIC DNA]</scope>
    <source>
        <strain evidence="12 13">Lmie10</strain>
    </source>
</reference>
<keyword evidence="6 12" id="KW-0418">Kinase</keyword>
<protein>
    <recommendedName>
        <fullName evidence="2">histidine kinase</fullName>
        <ecNumber evidence="2">2.7.13.3</ecNumber>
    </recommendedName>
</protein>
<dbReference type="GO" id="GO:0000155">
    <property type="term" value="F:phosphorelay sensor kinase activity"/>
    <property type="evidence" value="ECO:0007669"/>
    <property type="project" value="InterPro"/>
</dbReference>
<keyword evidence="8" id="KW-0902">Two-component regulatory system</keyword>
<evidence type="ECO:0000313" key="12">
    <source>
        <dbReference type="EMBL" id="MPR26636.1"/>
    </source>
</evidence>
<evidence type="ECO:0000256" key="6">
    <source>
        <dbReference type="ARBA" id="ARBA00022777"/>
    </source>
</evidence>
<evidence type="ECO:0000256" key="4">
    <source>
        <dbReference type="ARBA" id="ARBA00022679"/>
    </source>
</evidence>
<dbReference type="GO" id="GO:0046983">
    <property type="term" value="F:protein dimerization activity"/>
    <property type="evidence" value="ECO:0007669"/>
    <property type="project" value="InterPro"/>
</dbReference>
<dbReference type="AlphaFoldDB" id="A0A5N7MRL1"/>
<evidence type="ECO:0000259" key="11">
    <source>
        <dbReference type="Pfam" id="PF07730"/>
    </source>
</evidence>
<dbReference type="InterPro" id="IPR050482">
    <property type="entry name" value="Sensor_HK_TwoCompSys"/>
</dbReference>
<keyword evidence="5" id="KW-0547">Nucleotide-binding</keyword>
<dbReference type="InterPro" id="IPR003594">
    <property type="entry name" value="HATPase_dom"/>
</dbReference>
<evidence type="ECO:0000256" key="9">
    <source>
        <dbReference type="SAM" id="Phobius"/>
    </source>
</evidence>
<dbReference type="OrthoDB" id="9778496at2"/>
<evidence type="ECO:0000259" key="10">
    <source>
        <dbReference type="Pfam" id="PF02518"/>
    </source>
</evidence>
<evidence type="ECO:0000256" key="8">
    <source>
        <dbReference type="ARBA" id="ARBA00023012"/>
    </source>
</evidence>
<organism evidence="12 13">
    <name type="scientific">Microvirga tunisiensis</name>
    <dbReference type="NCBI Taxonomy" id="2108360"/>
    <lineage>
        <taxon>Bacteria</taxon>
        <taxon>Pseudomonadati</taxon>
        <taxon>Pseudomonadota</taxon>
        <taxon>Alphaproteobacteria</taxon>
        <taxon>Hyphomicrobiales</taxon>
        <taxon>Methylobacteriaceae</taxon>
        <taxon>Microvirga</taxon>
    </lineage>
</organism>
<keyword evidence="9" id="KW-0812">Transmembrane</keyword>
<feature type="transmembrane region" description="Helical" evidence="9">
    <location>
        <begin position="26"/>
        <end position="44"/>
    </location>
</feature>